<proteinExistence type="predicted"/>
<dbReference type="EMBL" id="DVNF01000026">
    <property type="protein sequence ID" value="HIU59888.1"/>
    <property type="molecule type" value="Genomic_DNA"/>
</dbReference>
<organism evidence="1 2">
    <name type="scientific">Candidatus Stercoripulliclostridium merdigallinarum</name>
    <dbReference type="NCBI Taxonomy" id="2840951"/>
    <lineage>
        <taxon>Bacteria</taxon>
        <taxon>Bacillati</taxon>
        <taxon>Bacillota</taxon>
        <taxon>Clostridia</taxon>
        <taxon>Eubacteriales</taxon>
        <taxon>Candidatus Stercoripulliclostridium</taxon>
    </lineage>
</organism>
<dbReference type="Pfam" id="PF08863">
    <property type="entry name" value="YolD"/>
    <property type="match status" value="1"/>
</dbReference>
<gene>
    <name evidence="1" type="ORF">IAB05_00695</name>
</gene>
<dbReference type="InterPro" id="IPR014962">
    <property type="entry name" value="YolD"/>
</dbReference>
<reference evidence="1" key="2">
    <citation type="journal article" date="2021" name="PeerJ">
        <title>Extensive microbial diversity within the chicken gut microbiome revealed by metagenomics and culture.</title>
        <authorList>
            <person name="Gilroy R."/>
            <person name="Ravi A."/>
            <person name="Getino M."/>
            <person name="Pursley I."/>
            <person name="Horton D.L."/>
            <person name="Alikhan N.F."/>
            <person name="Baker D."/>
            <person name="Gharbi K."/>
            <person name="Hall N."/>
            <person name="Watson M."/>
            <person name="Adriaenssens E.M."/>
            <person name="Foster-Nyarko E."/>
            <person name="Jarju S."/>
            <person name="Secka A."/>
            <person name="Antonio M."/>
            <person name="Oren A."/>
            <person name="Chaudhuri R.R."/>
            <person name="La Ragione R."/>
            <person name="Hildebrand F."/>
            <person name="Pallen M.J."/>
        </authorList>
    </citation>
    <scope>NUCLEOTIDE SEQUENCE</scope>
    <source>
        <strain evidence="1">18911</strain>
    </source>
</reference>
<comment type="caution">
    <text evidence="1">The sequence shown here is derived from an EMBL/GenBank/DDBJ whole genome shotgun (WGS) entry which is preliminary data.</text>
</comment>
<accession>A0A9D1SHJ8</accession>
<protein>
    <submittedName>
        <fullName evidence="1">YolD-like family protein</fullName>
    </submittedName>
</protein>
<dbReference type="Proteomes" id="UP000824094">
    <property type="component" value="Unassembled WGS sequence"/>
</dbReference>
<name>A0A9D1SHJ8_9FIRM</name>
<evidence type="ECO:0000313" key="1">
    <source>
        <dbReference type="EMBL" id="HIU59888.1"/>
    </source>
</evidence>
<reference evidence="1" key="1">
    <citation type="submission" date="2020-10" db="EMBL/GenBank/DDBJ databases">
        <authorList>
            <person name="Gilroy R."/>
        </authorList>
    </citation>
    <scope>NUCLEOTIDE SEQUENCE</scope>
    <source>
        <strain evidence="1">18911</strain>
    </source>
</reference>
<dbReference type="AlphaFoldDB" id="A0A9D1SHJ8"/>
<sequence length="107" mass="12445">MNREDRAKQFAPFDALTGLREALKRKESEHERQAKKELSEDEIAQINDVMTSLERGDVVRLTRFYNGRYIVIEDALIGIDPLSHKLLLKNCRIPFSDIMSIEKLISR</sequence>
<evidence type="ECO:0000313" key="2">
    <source>
        <dbReference type="Proteomes" id="UP000824094"/>
    </source>
</evidence>